<feature type="region of interest" description="Disordered" evidence="1">
    <location>
        <begin position="343"/>
        <end position="373"/>
    </location>
</feature>
<organism evidence="4 5">
    <name type="scientific">Nannochloropsis gaditana</name>
    <dbReference type="NCBI Taxonomy" id="72520"/>
    <lineage>
        <taxon>Eukaryota</taxon>
        <taxon>Sar</taxon>
        <taxon>Stramenopiles</taxon>
        <taxon>Ochrophyta</taxon>
        <taxon>Eustigmatophyceae</taxon>
        <taxon>Eustigmatales</taxon>
        <taxon>Monodopsidaceae</taxon>
        <taxon>Nannochloropsis</taxon>
    </lineage>
</organism>
<evidence type="ECO:0000259" key="3">
    <source>
        <dbReference type="PROSITE" id="PS51186"/>
    </source>
</evidence>
<proteinExistence type="predicted"/>
<evidence type="ECO:0000313" key="4">
    <source>
        <dbReference type="EMBL" id="EWM30067.1"/>
    </source>
</evidence>
<reference evidence="4 5" key="1">
    <citation type="journal article" date="2014" name="Mol. Plant">
        <title>Chromosome Scale Genome Assembly and Transcriptome Profiling of Nannochloropsis gaditana in Nitrogen Depletion.</title>
        <authorList>
            <person name="Corteggiani Carpinelli E."/>
            <person name="Telatin A."/>
            <person name="Vitulo N."/>
            <person name="Forcato C."/>
            <person name="D'Angelo M."/>
            <person name="Schiavon R."/>
            <person name="Vezzi A."/>
            <person name="Giacometti G.M."/>
            <person name="Morosinotto T."/>
            <person name="Valle G."/>
        </authorList>
    </citation>
    <scope>NUCLEOTIDE SEQUENCE [LARGE SCALE GENOMIC DNA]</scope>
    <source>
        <strain evidence="4 5">B-31</strain>
    </source>
</reference>
<sequence length="373" mass="41293">MKASPARCPRQWIGYKRLLLFCVLLPLVNLPLSDASVTDASAFMFHMPTAALTRRQHSIRPLAPVPLSPQKVRAIFGPNPLPLGYRFGLLEPSDLPSLVQLLLVCFPPDLPLPEADDILHSSSSTSLPSKLSRQLLYFAARATNGLAFLLSKQELRWGLLSRHGERLSHPCLEGQCTESLTLCVEEEPTNRLVAVVELCLRRPDGNLIPSIRSSSLRYDAACRPYLCNLAVSPLYRGQGLGKALVRIAENVVSECWEEDVVYLHLDETDVAAMSLYGKLGYERVIGVDPTGWYQEVMIEAARREGKSLKYYKREVGILKKEEESGSASEIGIVEDEEAWGWDGKKLRGNNWEKSTKESSSSSGGQGIEGNLDG</sequence>
<dbReference type="OrthoDB" id="38408at2759"/>
<dbReference type="Proteomes" id="UP000019335">
    <property type="component" value="Chromosome 1"/>
</dbReference>
<keyword evidence="5" id="KW-1185">Reference proteome</keyword>
<dbReference type="GO" id="GO:0016747">
    <property type="term" value="F:acyltransferase activity, transferring groups other than amino-acyl groups"/>
    <property type="evidence" value="ECO:0007669"/>
    <property type="project" value="InterPro"/>
</dbReference>
<feature type="signal peptide" evidence="2">
    <location>
        <begin position="1"/>
        <end position="35"/>
    </location>
</feature>
<accession>W7TVA8</accession>
<comment type="caution">
    <text evidence="4">The sequence shown here is derived from an EMBL/GenBank/DDBJ whole genome shotgun (WGS) entry which is preliminary data.</text>
</comment>
<dbReference type="PROSITE" id="PS51186">
    <property type="entry name" value="GNAT"/>
    <property type="match status" value="1"/>
</dbReference>
<dbReference type="Gene3D" id="3.40.630.30">
    <property type="match status" value="1"/>
</dbReference>
<dbReference type="AlphaFoldDB" id="W7TVA8"/>
<keyword evidence="4" id="KW-0808">Transferase</keyword>
<dbReference type="InterPro" id="IPR000182">
    <property type="entry name" value="GNAT_dom"/>
</dbReference>
<feature type="compositionally biased region" description="Gly residues" evidence="1">
    <location>
        <begin position="363"/>
        <end position="373"/>
    </location>
</feature>
<protein>
    <submittedName>
        <fullName evidence="4">Gcn5-related n-acetyltransferase</fullName>
    </submittedName>
</protein>
<keyword evidence="2" id="KW-0732">Signal</keyword>
<evidence type="ECO:0000313" key="5">
    <source>
        <dbReference type="Proteomes" id="UP000019335"/>
    </source>
</evidence>
<gene>
    <name evidence="4" type="ORF">Naga_100173g11</name>
</gene>
<feature type="chain" id="PRO_5004901272" evidence="2">
    <location>
        <begin position="36"/>
        <end position="373"/>
    </location>
</feature>
<dbReference type="EMBL" id="AZIL01000064">
    <property type="protein sequence ID" value="EWM30067.1"/>
    <property type="molecule type" value="Genomic_DNA"/>
</dbReference>
<dbReference type="InterPro" id="IPR016181">
    <property type="entry name" value="Acyl_CoA_acyltransferase"/>
</dbReference>
<dbReference type="Pfam" id="PF00583">
    <property type="entry name" value="Acetyltransf_1"/>
    <property type="match status" value="1"/>
</dbReference>
<evidence type="ECO:0000256" key="1">
    <source>
        <dbReference type="SAM" id="MobiDB-lite"/>
    </source>
</evidence>
<evidence type="ECO:0000256" key="2">
    <source>
        <dbReference type="SAM" id="SignalP"/>
    </source>
</evidence>
<dbReference type="CDD" id="cd04301">
    <property type="entry name" value="NAT_SF"/>
    <property type="match status" value="1"/>
</dbReference>
<dbReference type="PANTHER" id="PTHR47489">
    <property type="entry name" value="ACYL-COA N-ACYLTRANSFERASES (NAT) SUPERFAMILY PROTEIN"/>
    <property type="match status" value="1"/>
</dbReference>
<dbReference type="SUPFAM" id="SSF55729">
    <property type="entry name" value="Acyl-CoA N-acyltransferases (Nat)"/>
    <property type="match status" value="1"/>
</dbReference>
<name>W7TVA8_9STRA</name>
<feature type="domain" description="N-acetyltransferase" evidence="3">
    <location>
        <begin position="146"/>
        <end position="309"/>
    </location>
</feature>
<dbReference type="PANTHER" id="PTHR47489:SF2">
    <property type="entry name" value="GCN5-RELATED N-ACETYLTRANSFERASE 5, CHLOROPLASTIC"/>
    <property type="match status" value="1"/>
</dbReference>